<organism evidence="1 2">
    <name type="scientific">Fragilariopsis cylindrus CCMP1102</name>
    <dbReference type="NCBI Taxonomy" id="635003"/>
    <lineage>
        <taxon>Eukaryota</taxon>
        <taxon>Sar</taxon>
        <taxon>Stramenopiles</taxon>
        <taxon>Ochrophyta</taxon>
        <taxon>Bacillariophyta</taxon>
        <taxon>Bacillariophyceae</taxon>
        <taxon>Bacillariophycidae</taxon>
        <taxon>Bacillariales</taxon>
        <taxon>Bacillariaceae</taxon>
        <taxon>Fragilariopsis</taxon>
    </lineage>
</organism>
<evidence type="ECO:0000313" key="2">
    <source>
        <dbReference type="Proteomes" id="UP000095751"/>
    </source>
</evidence>
<protein>
    <submittedName>
        <fullName evidence="1">Uncharacterized protein</fullName>
    </submittedName>
</protein>
<dbReference type="InParanoid" id="A0A1E7FH93"/>
<sequence>MVASDYKFLYEGEESKTSSPSKISNINAAEQIFSKKIPSGNGSVVLATTGRRMTTKNASSLWPLDGTAIDYRNNNNNKRGNKETSGVDNGIHYAWSDQGGFLLSTNDDGSTTSKTLIVDGIDCGKMSLEDALEGDMQVLVKAPTFLRVPRYMESTLREGLQGAFLI</sequence>
<dbReference type="OrthoDB" id="48965at2759"/>
<accession>A0A1E7FH93</accession>
<dbReference type="KEGG" id="fcy:FRACYDRAFT_268684"/>
<dbReference type="EMBL" id="KV784357">
    <property type="protein sequence ID" value="OEU17405.1"/>
    <property type="molecule type" value="Genomic_DNA"/>
</dbReference>
<name>A0A1E7FH93_9STRA</name>
<keyword evidence="2" id="KW-1185">Reference proteome</keyword>
<proteinExistence type="predicted"/>
<reference evidence="1 2" key="1">
    <citation type="submission" date="2016-09" db="EMBL/GenBank/DDBJ databases">
        <title>Extensive genetic diversity and differential bi-allelic expression allows diatom success in the polar Southern Ocean.</title>
        <authorList>
            <consortium name="DOE Joint Genome Institute"/>
            <person name="Mock T."/>
            <person name="Otillar R.P."/>
            <person name="Strauss J."/>
            <person name="Dupont C."/>
            <person name="Frickenhaus S."/>
            <person name="Maumus F."/>
            <person name="Mcmullan M."/>
            <person name="Sanges R."/>
            <person name="Schmutz J."/>
            <person name="Toseland A."/>
            <person name="Valas R."/>
            <person name="Veluchamy A."/>
            <person name="Ward B.J."/>
            <person name="Allen A."/>
            <person name="Barry K."/>
            <person name="Falciatore A."/>
            <person name="Ferrante M."/>
            <person name="Fortunato A.E."/>
            <person name="Gloeckner G."/>
            <person name="Gruber A."/>
            <person name="Hipkin R."/>
            <person name="Janech M."/>
            <person name="Kroth P."/>
            <person name="Leese F."/>
            <person name="Lindquist E."/>
            <person name="Lyon B.R."/>
            <person name="Martin J."/>
            <person name="Mayer C."/>
            <person name="Parker M."/>
            <person name="Quesneville H."/>
            <person name="Raymond J."/>
            <person name="Uhlig C."/>
            <person name="Valentin K.U."/>
            <person name="Worden A.Z."/>
            <person name="Armbrust E.V."/>
            <person name="Bowler C."/>
            <person name="Green B."/>
            <person name="Moulton V."/>
            <person name="Van Oosterhout C."/>
            <person name="Grigoriev I."/>
        </authorList>
    </citation>
    <scope>NUCLEOTIDE SEQUENCE [LARGE SCALE GENOMIC DNA]</scope>
    <source>
        <strain evidence="1 2">CCMP1102</strain>
    </source>
</reference>
<gene>
    <name evidence="1" type="ORF">FRACYDRAFT_268684</name>
</gene>
<dbReference type="AlphaFoldDB" id="A0A1E7FH93"/>
<evidence type="ECO:0000313" key="1">
    <source>
        <dbReference type="EMBL" id="OEU17405.1"/>
    </source>
</evidence>
<dbReference type="Proteomes" id="UP000095751">
    <property type="component" value="Unassembled WGS sequence"/>
</dbReference>